<keyword evidence="3" id="KW-1185">Reference proteome</keyword>
<organism evidence="2 3">
    <name type="scientific">Cinchona calisaya</name>
    <dbReference type="NCBI Taxonomy" id="153742"/>
    <lineage>
        <taxon>Eukaryota</taxon>
        <taxon>Viridiplantae</taxon>
        <taxon>Streptophyta</taxon>
        <taxon>Embryophyta</taxon>
        <taxon>Tracheophyta</taxon>
        <taxon>Spermatophyta</taxon>
        <taxon>Magnoliopsida</taxon>
        <taxon>eudicotyledons</taxon>
        <taxon>Gunneridae</taxon>
        <taxon>Pentapetalae</taxon>
        <taxon>asterids</taxon>
        <taxon>lamiids</taxon>
        <taxon>Gentianales</taxon>
        <taxon>Rubiaceae</taxon>
        <taxon>Cinchonoideae</taxon>
        <taxon>Cinchoneae</taxon>
        <taxon>Cinchona</taxon>
    </lineage>
</organism>
<accession>A0ABD2Y1S8</accession>
<keyword evidence="1" id="KW-0175">Coiled coil</keyword>
<protein>
    <submittedName>
        <fullName evidence="2">Uncharacterized protein</fullName>
    </submittedName>
</protein>
<reference evidence="2 3" key="1">
    <citation type="submission" date="2024-11" db="EMBL/GenBank/DDBJ databases">
        <title>A near-complete genome assembly of Cinchona calisaya.</title>
        <authorList>
            <person name="Lian D.C."/>
            <person name="Zhao X.W."/>
            <person name="Wei L."/>
        </authorList>
    </citation>
    <scope>NUCLEOTIDE SEQUENCE [LARGE SCALE GENOMIC DNA]</scope>
    <source>
        <tissue evidence="2">Nenye</tissue>
    </source>
</reference>
<gene>
    <name evidence="2" type="ORF">ACH5RR_039253</name>
</gene>
<name>A0ABD2Y1S8_9GENT</name>
<feature type="coiled-coil region" evidence="1">
    <location>
        <begin position="16"/>
        <end position="64"/>
    </location>
</feature>
<dbReference type="AlphaFoldDB" id="A0ABD2Y1S8"/>
<evidence type="ECO:0000313" key="2">
    <source>
        <dbReference type="EMBL" id="KAL3500160.1"/>
    </source>
</evidence>
<evidence type="ECO:0000256" key="1">
    <source>
        <dbReference type="SAM" id="Coils"/>
    </source>
</evidence>
<dbReference type="Proteomes" id="UP001630127">
    <property type="component" value="Unassembled WGS sequence"/>
</dbReference>
<evidence type="ECO:0000313" key="3">
    <source>
        <dbReference type="Proteomes" id="UP001630127"/>
    </source>
</evidence>
<dbReference type="EMBL" id="JBJUIK010000016">
    <property type="protein sequence ID" value="KAL3500160.1"/>
    <property type="molecule type" value="Genomic_DNA"/>
</dbReference>
<comment type="caution">
    <text evidence="2">The sequence shown here is derived from an EMBL/GenBank/DDBJ whole genome shotgun (WGS) entry which is preliminary data.</text>
</comment>
<sequence>MEEKVTNHLQSLQGKRESIEDRKFILQKDFDDLEKQNMEVSSTIDREYENIKQMQVEVLRAQDQISSIKSTTFLTNEDARELEEMNNILEASKIAVVDLKFNI</sequence>
<proteinExistence type="predicted"/>